<evidence type="ECO:0000313" key="2">
    <source>
        <dbReference type="Proteomes" id="UP001230220"/>
    </source>
</evidence>
<dbReference type="InterPro" id="IPR036249">
    <property type="entry name" value="Thioredoxin-like_sf"/>
</dbReference>
<gene>
    <name evidence="1" type="ORF">J2S15_002595</name>
</gene>
<comment type="caution">
    <text evidence="1">The sequence shown here is derived from an EMBL/GenBank/DDBJ whole genome shotgun (WGS) entry which is preliminary data.</text>
</comment>
<accession>A0ABU0E4V5</accession>
<dbReference type="EMBL" id="JAUSUR010000004">
    <property type="protein sequence ID" value="MDQ0361845.1"/>
    <property type="molecule type" value="Genomic_DNA"/>
</dbReference>
<sequence>MKLDFYYWSYQCPLNNEMLKLLEEYKDSLDINIYDINENQMLAKEQHMFFPTLIVVNNQHRYFSPLRRHFLDLLLLSELPKEKPYIPVISFQVAFERIIPLTDMNCHIASQCSGSCNADSSKRKATFLHHSNQDIYGFLNVDNENRLLGGVEYLSSMLVPYDIPKHKESAFITCIYDCDDSYDYKSKPLEELENYLCNEYKDVYVISDEESTFPNGNLEFFLRNGYEDLGIVNEENNYCKLHLLRKVLK</sequence>
<keyword evidence="2" id="KW-1185">Reference proteome</keyword>
<dbReference type="SUPFAM" id="SSF52833">
    <property type="entry name" value="Thioredoxin-like"/>
    <property type="match status" value="1"/>
</dbReference>
<protein>
    <submittedName>
        <fullName evidence="1">Uncharacterized protein</fullName>
    </submittedName>
</protein>
<dbReference type="RefSeq" id="WP_307408928.1">
    <property type="nucleotide sequence ID" value="NZ_JAUSUR010000004.1"/>
</dbReference>
<proteinExistence type="predicted"/>
<dbReference type="Proteomes" id="UP001230220">
    <property type="component" value="Unassembled WGS sequence"/>
</dbReference>
<reference evidence="1 2" key="1">
    <citation type="submission" date="2023-07" db="EMBL/GenBank/DDBJ databases">
        <title>Genomic Encyclopedia of Type Strains, Phase IV (KMG-IV): sequencing the most valuable type-strain genomes for metagenomic binning, comparative biology and taxonomic classification.</title>
        <authorList>
            <person name="Goeker M."/>
        </authorList>
    </citation>
    <scope>NUCLEOTIDE SEQUENCE [LARGE SCALE GENOMIC DNA]</scope>
    <source>
        <strain evidence="1 2">DSM 16784</strain>
    </source>
</reference>
<organism evidence="1 2">
    <name type="scientific">Breznakia pachnodae</name>
    <dbReference type="NCBI Taxonomy" id="265178"/>
    <lineage>
        <taxon>Bacteria</taxon>
        <taxon>Bacillati</taxon>
        <taxon>Bacillota</taxon>
        <taxon>Erysipelotrichia</taxon>
        <taxon>Erysipelotrichales</taxon>
        <taxon>Erysipelotrichaceae</taxon>
        <taxon>Breznakia</taxon>
    </lineage>
</organism>
<name>A0ABU0E4V5_9FIRM</name>
<evidence type="ECO:0000313" key="1">
    <source>
        <dbReference type="EMBL" id="MDQ0361845.1"/>
    </source>
</evidence>